<dbReference type="InterPro" id="IPR003428">
    <property type="entry name" value="MAM33"/>
</dbReference>
<reference evidence="1 2" key="1">
    <citation type="submission" date="2016-08" db="EMBL/GenBank/DDBJ databases">
        <title>Draft genome sequence of allopolyploid Zygosaccharomyces rouxii.</title>
        <authorList>
            <person name="Watanabe J."/>
            <person name="Uehara K."/>
            <person name="Mogi Y."/>
            <person name="Tsukioka Y."/>
        </authorList>
    </citation>
    <scope>NUCLEOTIDE SEQUENCE [LARGE SCALE GENOMIC DNA]</scope>
    <source>
        <strain evidence="1 2">NBRC 110957</strain>
    </source>
</reference>
<evidence type="ECO:0000313" key="1">
    <source>
        <dbReference type="EMBL" id="GAV48068.1"/>
    </source>
</evidence>
<dbReference type="OrthoDB" id="278212at2759"/>
<dbReference type="SUPFAM" id="SSF54529">
    <property type="entry name" value="Mitochondrial glycoprotein MAM33-like"/>
    <property type="match status" value="1"/>
</dbReference>
<evidence type="ECO:0000313" key="2">
    <source>
        <dbReference type="Proteomes" id="UP000187013"/>
    </source>
</evidence>
<dbReference type="eggNOG" id="KOG2536">
    <property type="taxonomic scope" value="Eukaryota"/>
</dbReference>
<comment type="caution">
    <text evidence="1">The sequence shown here is derived from an EMBL/GenBank/DDBJ whole genome shotgun (WGS) entry which is preliminary data.</text>
</comment>
<dbReference type="PANTHER" id="PTHR10826">
    <property type="entry name" value="COMPLEMENT COMPONENT 1"/>
    <property type="match status" value="1"/>
</dbReference>
<dbReference type="InterPro" id="IPR036561">
    <property type="entry name" value="MAM33_sf"/>
</dbReference>
<dbReference type="OMA" id="CEYMMSK"/>
<dbReference type="AlphaFoldDB" id="A0A1Q2ZXK2"/>
<organism evidence="1 2">
    <name type="scientific">Zygosaccharomyces rouxii</name>
    <dbReference type="NCBI Taxonomy" id="4956"/>
    <lineage>
        <taxon>Eukaryota</taxon>
        <taxon>Fungi</taxon>
        <taxon>Dikarya</taxon>
        <taxon>Ascomycota</taxon>
        <taxon>Saccharomycotina</taxon>
        <taxon>Saccharomycetes</taxon>
        <taxon>Saccharomycetales</taxon>
        <taxon>Saccharomycetaceae</taxon>
        <taxon>Zygosaccharomyces</taxon>
    </lineage>
</organism>
<dbReference type="GO" id="GO:1902775">
    <property type="term" value="P:mitochondrial large ribosomal subunit assembly"/>
    <property type="evidence" value="ECO:0007669"/>
    <property type="project" value="EnsemblFungi"/>
</dbReference>
<proteinExistence type="predicted"/>
<dbReference type="Gene3D" id="3.10.280.10">
    <property type="entry name" value="Mitochondrial glycoprotein"/>
    <property type="match status" value="1"/>
</dbReference>
<name>A0A1Q2ZXK2_ZYGRO</name>
<dbReference type="GO" id="GO:0042256">
    <property type="term" value="P:cytosolic ribosome assembly"/>
    <property type="evidence" value="ECO:0007669"/>
    <property type="project" value="TreeGrafter"/>
</dbReference>
<evidence type="ECO:0008006" key="3">
    <source>
        <dbReference type="Google" id="ProtNLM"/>
    </source>
</evidence>
<dbReference type="GO" id="GO:0005759">
    <property type="term" value="C:mitochondrial matrix"/>
    <property type="evidence" value="ECO:0007669"/>
    <property type="project" value="EnsemblFungi"/>
</dbReference>
<dbReference type="EMBL" id="BDGX01000009">
    <property type="protein sequence ID" value="GAV48068.1"/>
    <property type="molecule type" value="Genomic_DNA"/>
</dbReference>
<dbReference type="GO" id="GO:0097177">
    <property type="term" value="F:mitochondrial ribosome binding"/>
    <property type="evidence" value="ECO:0007669"/>
    <property type="project" value="EnsemblFungi"/>
</dbReference>
<protein>
    <recommendedName>
        <fullName evidence="3">Mitochondrial acidic protein MAM33</fullName>
    </recommendedName>
</protein>
<gene>
    <name evidence="1" type="ORF">ZYGR_0I03650</name>
</gene>
<dbReference type="Pfam" id="PF02330">
    <property type="entry name" value="MAM33"/>
    <property type="match status" value="1"/>
</dbReference>
<dbReference type="Proteomes" id="UP000187013">
    <property type="component" value="Unassembled WGS sequence"/>
</dbReference>
<dbReference type="GO" id="GO:0009060">
    <property type="term" value="P:aerobic respiration"/>
    <property type="evidence" value="ECO:0007669"/>
    <property type="project" value="EnsemblFungi"/>
</dbReference>
<sequence length="264" mass="29807">MSFRAAIRLAKNVPRVSRVSTTRLASASRPFARTMMMPQTRTFMSTPIKFDDRSKNVGEILKSEISVETEVETTDQEKSFQEFLDKYGFSVVESPGKNLAEIVRKTEEGEVVHVYFDVAQVANLPYDAAMAEASKESEDDQYNAYDENFANVNVVVVKEADQSAVSIELLMNLSEGAFYVDSVTPFPSADAALNESAEAEVKRELVYHGPPFSNLDEELQESLEAYLESRGITEELAGFVEGFSEYKENQEYIKWLKDMKNFFN</sequence>
<accession>A0A1Q2ZXK2</accession>
<dbReference type="PANTHER" id="PTHR10826:SF1">
    <property type="entry name" value="COMPLEMENT COMPONENT 1 Q SUBCOMPONENT-BINDING PROTEIN, MITOCHONDRIAL"/>
    <property type="match status" value="1"/>
</dbReference>